<dbReference type="InterPro" id="IPR027417">
    <property type="entry name" value="P-loop_NTPase"/>
</dbReference>
<evidence type="ECO:0000256" key="1">
    <source>
        <dbReference type="RuleBase" id="RU004560"/>
    </source>
</evidence>
<dbReference type="GO" id="GO:0005525">
    <property type="term" value="F:GTP binding"/>
    <property type="evidence" value="ECO:0007669"/>
    <property type="project" value="UniProtKB-KW"/>
</dbReference>
<dbReference type="VEuPathDB" id="FungiDB:SPSK_08470"/>
<dbReference type="SUPFAM" id="SSF52540">
    <property type="entry name" value="P-loop containing nucleoside triphosphate hydrolases"/>
    <property type="match status" value="1"/>
</dbReference>
<dbReference type="RefSeq" id="XP_016588393.1">
    <property type="nucleotide sequence ID" value="XM_016735066.1"/>
</dbReference>
<keyword evidence="4" id="KW-0346">Stress response</keyword>
<comment type="caution">
    <text evidence="4">The sequence shown here is derived from an EMBL/GenBank/DDBJ whole genome shotgun (WGS) entry which is preliminary data.</text>
</comment>
<dbReference type="EMBL" id="AXCR01000007">
    <property type="protein sequence ID" value="KJR85717.1"/>
    <property type="molecule type" value="Genomic_DNA"/>
</dbReference>
<feature type="domain" description="Septin-type G" evidence="3">
    <location>
        <begin position="355"/>
        <end position="697"/>
    </location>
</feature>
<feature type="compositionally biased region" description="Low complexity" evidence="2">
    <location>
        <begin position="41"/>
        <end position="56"/>
    </location>
</feature>
<dbReference type="GeneID" id="27670343"/>
<evidence type="ECO:0000313" key="4">
    <source>
        <dbReference type="EMBL" id="KJR85717.1"/>
    </source>
</evidence>
<evidence type="ECO:0000313" key="5">
    <source>
        <dbReference type="Proteomes" id="UP000033710"/>
    </source>
</evidence>
<keyword evidence="1" id="KW-0342">GTP-binding</keyword>
<reference evidence="4 5" key="1">
    <citation type="journal article" date="2014" name="BMC Genomics">
        <title>Comparative genomics of the major fungal agents of human and animal Sporotrichosis: Sporothrix schenckii and Sporothrix brasiliensis.</title>
        <authorList>
            <person name="Teixeira M.M."/>
            <person name="de Almeida L.G."/>
            <person name="Kubitschek-Barreira P."/>
            <person name="Alves F.L."/>
            <person name="Kioshima E.S."/>
            <person name="Abadio A.K."/>
            <person name="Fernandes L."/>
            <person name="Derengowski L.S."/>
            <person name="Ferreira K.S."/>
            <person name="Souza R.C."/>
            <person name="Ruiz J.C."/>
            <person name="de Andrade N.C."/>
            <person name="Paes H.C."/>
            <person name="Nicola A.M."/>
            <person name="Albuquerque P."/>
            <person name="Gerber A.L."/>
            <person name="Martins V.P."/>
            <person name="Peconick L.D."/>
            <person name="Neto A.V."/>
            <person name="Chaucanez C.B."/>
            <person name="Silva P.A."/>
            <person name="Cunha O.L."/>
            <person name="de Oliveira F.F."/>
            <person name="dos Santos T.C."/>
            <person name="Barros A.L."/>
            <person name="Soares M.A."/>
            <person name="de Oliveira L.M."/>
            <person name="Marini M.M."/>
            <person name="Villalobos-Duno H."/>
            <person name="Cunha M.M."/>
            <person name="de Hoog S."/>
            <person name="da Silveira J.F."/>
            <person name="Henrissat B."/>
            <person name="Nino-Vega G.A."/>
            <person name="Cisalpino P.S."/>
            <person name="Mora-Montes H.M."/>
            <person name="Almeida S.R."/>
            <person name="Stajich J.E."/>
            <person name="Lopes-Bezerra L.M."/>
            <person name="Vasconcelos A.T."/>
            <person name="Felipe M.S."/>
        </authorList>
    </citation>
    <scope>NUCLEOTIDE SEQUENCE [LARGE SCALE GENOMIC DNA]</scope>
    <source>
        <strain evidence="4 5">1099-18</strain>
    </source>
</reference>
<proteinExistence type="inferred from homology"/>
<feature type="compositionally biased region" description="Polar residues" evidence="2">
    <location>
        <begin position="107"/>
        <end position="116"/>
    </location>
</feature>
<dbReference type="Pfam" id="PF00735">
    <property type="entry name" value="Septin"/>
    <property type="match status" value="1"/>
</dbReference>
<dbReference type="PANTHER" id="PTHR18884">
    <property type="entry name" value="SEPTIN"/>
    <property type="match status" value="1"/>
</dbReference>
<organism evidence="4 5">
    <name type="scientific">Sporothrix schenckii 1099-18</name>
    <dbReference type="NCBI Taxonomy" id="1397361"/>
    <lineage>
        <taxon>Eukaryota</taxon>
        <taxon>Fungi</taxon>
        <taxon>Dikarya</taxon>
        <taxon>Ascomycota</taxon>
        <taxon>Pezizomycotina</taxon>
        <taxon>Sordariomycetes</taxon>
        <taxon>Sordariomycetidae</taxon>
        <taxon>Ophiostomatales</taxon>
        <taxon>Ophiostomataceae</taxon>
        <taxon>Sporothrix</taxon>
    </lineage>
</organism>
<keyword evidence="1" id="KW-0547">Nucleotide-binding</keyword>
<gene>
    <name evidence="4" type="ORF">SPSK_08470</name>
</gene>
<dbReference type="Gene3D" id="3.40.50.300">
    <property type="entry name" value="P-loop containing nucleotide triphosphate hydrolases"/>
    <property type="match status" value="1"/>
</dbReference>
<feature type="region of interest" description="Disordered" evidence="2">
    <location>
        <begin position="396"/>
        <end position="446"/>
    </location>
</feature>
<dbReference type="OrthoDB" id="4150765at2759"/>
<sequence length="918" mass="96468">MRPSEAFGRPRHVAAADSDAVATPLASGGHVLAGGNSSSTAGNVGPSSSGSGVGASPMVTYFVADEDDVDAAIEAAAIEAAGRDPESFKAALLQNARHFPHNKMAAGSSTQGNTGKASHAAAPSLTFPTAPTAQPARDRVSGAAGDDDKSQEPRPSTPDLSRQHQARHGHAHSITTSHPPSLPPNFSPLFSQSTSTSLFGTPGPASLSATSSPSSRQDSLSGSLLMDDPSVGGSAGGDGPISRDMSFDLDRGPGSISFGPSISGAGIASANETTRETPTTDRIAASRREADHSSSDAAGAAAAATTASFLLGASSAGFSTTDTDSMMMDSGSAPQLIMPSIKMPSRRPFTEEGKNMGRLKVLIAGDSGLGKTSLIKAIVQSCPHIVHVDHVTPTSFSLSGTRRSSAATATTTAAVSGTSTTNMPDGGGQSTVRARRKSSRSTRPDLSTNDITEIYASTKPYPTWWNEVSDAGGVRRRKSLGDNVLDRNICFVDTPGFTRNTSTMDTIMPVVEYVEGYLKKLCTNSLSDADFVGLVSGDGGTSVDAVFYMISGHLTPADIEYLRLLTPLTNVIPVLARADTLHADKDIAEAKETIARQLHEANIKPFVFTVPTATQDLALTLASSSGLPQPYAVSSANGSDHDVMDASLLMSPDYVQPLVPTDLAALVEQVFCRDGISRLRHAAAQKFAKWRRSDAADSPLRPQSLYRPLGLGGGNELGILPGSPGSAGARPGVLTTPLGAPSSFALARITDHTQREEHLARIRLANWAAELQRSLDSERAHYENLARNERAVWLTERLSECVQDGTLVAVPPAARDIVRQTKQEQAKLAKKKKKTATKSAGWSLSSSSSSSSTFSHEDPLGLLQVTAGLRARGMLVLEVLGGLSVLGGMALWMARHNYHLQVYDWVMGEWSRLWNGER</sequence>
<feature type="compositionally biased region" description="Low complexity" evidence="2">
    <location>
        <begin position="201"/>
        <end position="215"/>
    </location>
</feature>
<feature type="compositionally biased region" description="Basic and acidic residues" evidence="2">
    <location>
        <begin position="136"/>
        <end position="152"/>
    </location>
</feature>
<comment type="similarity">
    <text evidence="1">Belongs to the TRAFAC class TrmE-Era-EngA-EngB-Septin-like GTPase superfamily. Septin GTPase family.</text>
</comment>
<feature type="region of interest" description="Disordered" evidence="2">
    <location>
        <begin position="26"/>
        <end position="56"/>
    </location>
</feature>
<dbReference type="KEGG" id="ssck:SPSK_08470"/>
<feature type="compositionally biased region" description="Low complexity" evidence="2">
    <location>
        <begin position="252"/>
        <end position="270"/>
    </location>
</feature>
<dbReference type="PROSITE" id="PS51719">
    <property type="entry name" value="G_SEPTIN"/>
    <property type="match status" value="1"/>
</dbReference>
<dbReference type="AlphaFoldDB" id="A0A0F2M7V2"/>
<dbReference type="InterPro" id="IPR046707">
    <property type="entry name" value="DUF6780"/>
</dbReference>
<dbReference type="Pfam" id="PF20571">
    <property type="entry name" value="DUF6780"/>
    <property type="match status" value="1"/>
</dbReference>
<feature type="region of interest" description="Disordered" evidence="2">
    <location>
        <begin position="102"/>
        <end position="299"/>
    </location>
</feature>
<feature type="compositionally biased region" description="Basic and acidic residues" evidence="2">
    <location>
        <begin position="273"/>
        <end position="294"/>
    </location>
</feature>
<evidence type="ECO:0000256" key="2">
    <source>
        <dbReference type="SAM" id="MobiDB-lite"/>
    </source>
</evidence>
<feature type="compositionally biased region" description="Low complexity" evidence="2">
    <location>
        <begin position="399"/>
        <end position="421"/>
    </location>
</feature>
<name>A0A0F2M7V2_SPOSC</name>
<feature type="region of interest" description="Disordered" evidence="2">
    <location>
        <begin position="1"/>
        <end position="20"/>
    </location>
</feature>
<evidence type="ECO:0000259" key="3">
    <source>
        <dbReference type="PROSITE" id="PS51719"/>
    </source>
</evidence>
<protein>
    <submittedName>
        <fullName evidence="4">Heat shock protein</fullName>
    </submittedName>
</protein>
<reference evidence="4 5" key="2">
    <citation type="journal article" date="2015" name="Eukaryot. Cell">
        <title>Asexual propagation of a virulent clone complex in a human and feline outbreak of sporotrichosis.</title>
        <authorList>
            <person name="Teixeira Mde M."/>
            <person name="Rodrigues A.M."/>
            <person name="Tsui C.K."/>
            <person name="de Almeida L.G."/>
            <person name="Van Diepeningen A.D."/>
            <person name="van den Ende B.G."/>
            <person name="Fernandes G.F."/>
            <person name="Kano R."/>
            <person name="Hamelin R.C."/>
            <person name="Lopes-Bezerra L.M."/>
            <person name="Vasconcelos A.T."/>
            <person name="de Hoog S."/>
            <person name="de Camargo Z.P."/>
            <person name="Felipe M.S."/>
        </authorList>
    </citation>
    <scope>NUCLEOTIDE SEQUENCE [LARGE SCALE GENOMIC DNA]</scope>
    <source>
        <strain evidence="4 5">1099-18</strain>
    </source>
</reference>
<dbReference type="Proteomes" id="UP000033710">
    <property type="component" value="Unassembled WGS sequence"/>
</dbReference>
<accession>A0A0F2M7V2</accession>
<dbReference type="InterPro" id="IPR030379">
    <property type="entry name" value="G_SEPTIN_dom"/>
</dbReference>